<evidence type="ECO:0000256" key="1">
    <source>
        <dbReference type="ARBA" id="ARBA00004651"/>
    </source>
</evidence>
<dbReference type="InterPro" id="IPR036259">
    <property type="entry name" value="MFS_trans_sf"/>
</dbReference>
<dbReference type="PANTHER" id="PTHR43129">
    <property type="entry name" value="FOSMIDOMYCIN RESISTANCE PROTEIN"/>
    <property type="match status" value="1"/>
</dbReference>
<evidence type="ECO:0000313" key="9">
    <source>
        <dbReference type="Proteomes" id="UP001596105"/>
    </source>
</evidence>
<keyword evidence="5 6" id="KW-0472">Membrane</keyword>
<feature type="transmembrane region" description="Helical" evidence="6">
    <location>
        <begin position="88"/>
        <end position="105"/>
    </location>
</feature>
<keyword evidence="3 6" id="KW-0812">Transmembrane</keyword>
<dbReference type="Pfam" id="PF07690">
    <property type="entry name" value="MFS_1"/>
    <property type="match status" value="1"/>
</dbReference>
<feature type="transmembrane region" description="Helical" evidence="6">
    <location>
        <begin position="175"/>
        <end position="197"/>
    </location>
</feature>
<feature type="transmembrane region" description="Helical" evidence="6">
    <location>
        <begin position="234"/>
        <end position="260"/>
    </location>
</feature>
<feature type="transmembrane region" description="Helical" evidence="6">
    <location>
        <begin position="111"/>
        <end position="127"/>
    </location>
</feature>
<evidence type="ECO:0000313" key="8">
    <source>
        <dbReference type="EMBL" id="MFC5468483.1"/>
    </source>
</evidence>
<proteinExistence type="predicted"/>
<feature type="transmembrane region" description="Helical" evidence="6">
    <location>
        <begin position="384"/>
        <end position="406"/>
    </location>
</feature>
<evidence type="ECO:0000256" key="4">
    <source>
        <dbReference type="ARBA" id="ARBA00022989"/>
    </source>
</evidence>
<dbReference type="InterPro" id="IPR020846">
    <property type="entry name" value="MFS_dom"/>
</dbReference>
<evidence type="ECO:0000256" key="5">
    <source>
        <dbReference type="ARBA" id="ARBA00023136"/>
    </source>
</evidence>
<feature type="transmembrane region" description="Helical" evidence="6">
    <location>
        <begin position="272"/>
        <end position="290"/>
    </location>
</feature>
<evidence type="ECO:0000256" key="6">
    <source>
        <dbReference type="SAM" id="Phobius"/>
    </source>
</evidence>
<keyword evidence="2" id="KW-0813">Transport</keyword>
<keyword evidence="4 6" id="KW-1133">Transmembrane helix</keyword>
<feature type="transmembrane region" description="Helical" evidence="6">
    <location>
        <begin position="358"/>
        <end position="378"/>
    </location>
</feature>
<dbReference type="SUPFAM" id="SSF103473">
    <property type="entry name" value="MFS general substrate transporter"/>
    <property type="match status" value="1"/>
</dbReference>
<protein>
    <submittedName>
        <fullName evidence="8">MFS transporter</fullName>
    </submittedName>
</protein>
<evidence type="ECO:0000259" key="7">
    <source>
        <dbReference type="PROSITE" id="PS50850"/>
    </source>
</evidence>
<feature type="transmembrane region" description="Helical" evidence="6">
    <location>
        <begin position="326"/>
        <end position="346"/>
    </location>
</feature>
<dbReference type="InterPro" id="IPR011701">
    <property type="entry name" value="MFS"/>
</dbReference>
<accession>A0ABW0LRV4</accession>
<dbReference type="RefSeq" id="WP_378081651.1">
    <property type="nucleotide sequence ID" value="NZ_JBHSMH010000014.1"/>
</dbReference>
<comment type="caution">
    <text evidence="8">The sequence shown here is derived from an EMBL/GenBank/DDBJ whole genome shotgun (WGS) entry which is preliminary data.</text>
</comment>
<feature type="transmembrane region" description="Helical" evidence="6">
    <location>
        <begin position="148"/>
        <end position="169"/>
    </location>
</feature>
<dbReference type="Gene3D" id="1.20.1250.20">
    <property type="entry name" value="MFS general substrate transporter like domains"/>
    <property type="match status" value="2"/>
</dbReference>
<dbReference type="Proteomes" id="UP001596105">
    <property type="component" value="Unassembled WGS sequence"/>
</dbReference>
<sequence length="413" mass="43589">MASFAGTSRAASDSATKVALPVLLAISLVHMLNDSMQAVVPALYTILEDSLNLSLTQVGWIGFMLNMTSSVMQPVIGAYSDKRSRPSMLPIGMGLSLIGMCGIALSPGFWYLLLSVVFVGLGSAIFHPEGSRVVYFAAGGRRGFAQSVYQVGGNAGSSLAPLMTIFVFVPLGQIGAIWGTLFAALAIAVLLGVVPWYRRKLAEWDAERARNAGAGAGRAGSASQALSNHPRVKFAMGLLVLLVFARSWYHTSVGSFYQFYLKDDYGLTKQQAQIPVFLFLAAGVLGTYFGGVLADRFGMKKMIVFSILGASPIALALPHLPLAWVYPAITLLGFVILSGFSVAVVYAQFLMPKSVGMASGLTTGLAFGMGAIGGVALGNAADAYGLHSVMLACSFLPLSGLFAFLLPSDRKNR</sequence>
<gene>
    <name evidence="8" type="ORF">ACFPPD_07105</name>
</gene>
<feature type="transmembrane region" description="Helical" evidence="6">
    <location>
        <begin position="57"/>
        <end position="76"/>
    </location>
</feature>
<dbReference type="PANTHER" id="PTHR43129:SF1">
    <property type="entry name" value="FOSMIDOMYCIN RESISTANCE PROTEIN"/>
    <property type="match status" value="1"/>
</dbReference>
<evidence type="ECO:0000256" key="3">
    <source>
        <dbReference type="ARBA" id="ARBA00022692"/>
    </source>
</evidence>
<organism evidence="8 9">
    <name type="scientific">Cohnella suwonensis</name>
    <dbReference type="NCBI Taxonomy" id="696072"/>
    <lineage>
        <taxon>Bacteria</taxon>
        <taxon>Bacillati</taxon>
        <taxon>Bacillota</taxon>
        <taxon>Bacilli</taxon>
        <taxon>Bacillales</taxon>
        <taxon>Paenibacillaceae</taxon>
        <taxon>Cohnella</taxon>
    </lineage>
</organism>
<dbReference type="EMBL" id="JBHSMH010000014">
    <property type="protein sequence ID" value="MFC5468483.1"/>
    <property type="molecule type" value="Genomic_DNA"/>
</dbReference>
<feature type="transmembrane region" description="Helical" evidence="6">
    <location>
        <begin position="302"/>
        <end position="320"/>
    </location>
</feature>
<comment type="subcellular location">
    <subcellularLocation>
        <location evidence="1">Cell membrane</location>
        <topology evidence="1">Multi-pass membrane protein</topology>
    </subcellularLocation>
</comment>
<evidence type="ECO:0000256" key="2">
    <source>
        <dbReference type="ARBA" id="ARBA00022448"/>
    </source>
</evidence>
<dbReference type="PROSITE" id="PS50850">
    <property type="entry name" value="MFS"/>
    <property type="match status" value="1"/>
</dbReference>
<name>A0ABW0LRV4_9BACL</name>
<feature type="domain" description="Major facilitator superfamily (MFS) profile" evidence="7">
    <location>
        <begin position="22"/>
        <end position="411"/>
    </location>
</feature>
<dbReference type="CDD" id="cd17478">
    <property type="entry name" value="MFS_FsR"/>
    <property type="match status" value="1"/>
</dbReference>
<reference evidence="9" key="1">
    <citation type="journal article" date="2019" name="Int. J. Syst. Evol. Microbiol.">
        <title>The Global Catalogue of Microorganisms (GCM) 10K type strain sequencing project: providing services to taxonomists for standard genome sequencing and annotation.</title>
        <authorList>
            <consortium name="The Broad Institute Genomics Platform"/>
            <consortium name="The Broad Institute Genome Sequencing Center for Infectious Disease"/>
            <person name="Wu L."/>
            <person name="Ma J."/>
        </authorList>
    </citation>
    <scope>NUCLEOTIDE SEQUENCE [LARGE SCALE GENOMIC DNA]</scope>
    <source>
        <strain evidence="9">CCUG 57113</strain>
    </source>
</reference>
<keyword evidence="9" id="KW-1185">Reference proteome</keyword>